<evidence type="ECO:0000313" key="16">
    <source>
        <dbReference type="Proteomes" id="UP000003100"/>
    </source>
</evidence>
<dbReference type="InterPro" id="IPR005863">
    <property type="entry name" value="UDP-N-AcMur_synth"/>
</dbReference>
<dbReference type="NCBIfam" id="TIGR01143">
    <property type="entry name" value="murF"/>
    <property type="match status" value="1"/>
</dbReference>
<accession>C0CSA7</accession>
<evidence type="ECO:0000259" key="12">
    <source>
        <dbReference type="Pfam" id="PF01225"/>
    </source>
</evidence>
<dbReference type="AlphaFoldDB" id="C0CSA7"/>
<dbReference type="HOGENOM" id="CLU_031507_1_2_9"/>
<dbReference type="UniPathway" id="UPA00219"/>
<organism evidence="15 16">
    <name type="scientific">Blautia hydrogenotrophica (strain DSM 10507 / JCM 14656 / S5a33)</name>
    <name type="common">Ruminococcus hydrogenotrophicus</name>
    <dbReference type="NCBI Taxonomy" id="476272"/>
    <lineage>
        <taxon>Bacteria</taxon>
        <taxon>Bacillati</taxon>
        <taxon>Bacillota</taxon>
        <taxon>Clostridia</taxon>
        <taxon>Lachnospirales</taxon>
        <taxon>Lachnospiraceae</taxon>
        <taxon>Blautia</taxon>
    </lineage>
</organism>
<evidence type="ECO:0000256" key="3">
    <source>
        <dbReference type="ARBA" id="ARBA00022618"/>
    </source>
</evidence>
<dbReference type="SUPFAM" id="SSF63418">
    <property type="entry name" value="MurE/MurF N-terminal domain"/>
    <property type="match status" value="1"/>
</dbReference>
<dbReference type="HAMAP" id="MF_02019">
    <property type="entry name" value="MurF"/>
    <property type="match status" value="1"/>
</dbReference>
<comment type="pathway">
    <text evidence="10 11">Cell wall biogenesis; peptidoglycan biosynthesis.</text>
</comment>
<dbReference type="GeneID" id="86823120"/>
<evidence type="ECO:0000256" key="2">
    <source>
        <dbReference type="ARBA" id="ARBA00022598"/>
    </source>
</evidence>
<dbReference type="Gene3D" id="3.90.190.20">
    <property type="entry name" value="Mur ligase, C-terminal domain"/>
    <property type="match status" value="1"/>
</dbReference>
<dbReference type="SUPFAM" id="SSF53623">
    <property type="entry name" value="MurD-like peptide ligases, catalytic domain"/>
    <property type="match status" value="1"/>
</dbReference>
<dbReference type="InterPro" id="IPR036615">
    <property type="entry name" value="Mur_ligase_C_dom_sf"/>
</dbReference>
<dbReference type="Gene3D" id="3.40.1190.10">
    <property type="entry name" value="Mur-like, catalytic domain"/>
    <property type="match status" value="1"/>
</dbReference>
<dbReference type="EC" id="6.3.2.10" evidence="10 11"/>
<dbReference type="GO" id="GO:0008766">
    <property type="term" value="F:UDP-N-acetylmuramoylalanyl-D-glutamyl-2,6-diaminopimelate-D-alanyl-D-alanine ligase activity"/>
    <property type="evidence" value="ECO:0007669"/>
    <property type="project" value="RHEA"/>
</dbReference>
<comment type="subcellular location">
    <subcellularLocation>
        <location evidence="10 11">Cytoplasm</location>
    </subcellularLocation>
</comment>
<dbReference type="GO" id="GO:0009252">
    <property type="term" value="P:peptidoglycan biosynthetic process"/>
    <property type="evidence" value="ECO:0007669"/>
    <property type="project" value="UniProtKB-UniRule"/>
</dbReference>
<feature type="binding site" evidence="10">
    <location>
        <begin position="112"/>
        <end position="118"/>
    </location>
    <ligand>
        <name>ATP</name>
        <dbReference type="ChEBI" id="CHEBI:30616"/>
    </ligand>
</feature>
<dbReference type="Pfam" id="PF01225">
    <property type="entry name" value="Mur_ligase"/>
    <property type="match status" value="1"/>
</dbReference>
<keyword evidence="7 10" id="KW-0573">Peptidoglycan synthesis</keyword>
<keyword evidence="5 10" id="KW-0067">ATP-binding</keyword>
<dbReference type="InterPro" id="IPR035911">
    <property type="entry name" value="MurE/MurF_N"/>
</dbReference>
<evidence type="ECO:0000256" key="6">
    <source>
        <dbReference type="ARBA" id="ARBA00022960"/>
    </source>
</evidence>
<dbReference type="EMBL" id="ACBZ01000200">
    <property type="protein sequence ID" value="EEG47369.1"/>
    <property type="molecule type" value="Genomic_DNA"/>
</dbReference>
<dbReference type="InterPro" id="IPR036565">
    <property type="entry name" value="Mur-like_cat_sf"/>
</dbReference>
<dbReference type="Proteomes" id="UP000003100">
    <property type="component" value="Unassembled WGS sequence"/>
</dbReference>
<dbReference type="SUPFAM" id="SSF53244">
    <property type="entry name" value="MurD-like peptide ligases, peptide-binding domain"/>
    <property type="match status" value="1"/>
</dbReference>
<evidence type="ECO:0000256" key="11">
    <source>
        <dbReference type="RuleBase" id="RU004136"/>
    </source>
</evidence>
<evidence type="ECO:0000256" key="5">
    <source>
        <dbReference type="ARBA" id="ARBA00022840"/>
    </source>
</evidence>
<keyword evidence="4 10" id="KW-0547">Nucleotide-binding</keyword>
<dbReference type="PANTHER" id="PTHR43024">
    <property type="entry name" value="UDP-N-ACETYLMURAMOYL-TRIPEPTIDE--D-ALANYL-D-ALANINE LIGASE"/>
    <property type="match status" value="1"/>
</dbReference>
<evidence type="ECO:0000259" key="14">
    <source>
        <dbReference type="Pfam" id="PF08245"/>
    </source>
</evidence>
<dbReference type="GO" id="GO:0047480">
    <property type="term" value="F:UDP-N-acetylmuramoyl-tripeptide-D-alanyl-D-alanine ligase activity"/>
    <property type="evidence" value="ECO:0007669"/>
    <property type="project" value="UniProtKB-UniRule"/>
</dbReference>
<dbReference type="GO" id="GO:0005524">
    <property type="term" value="F:ATP binding"/>
    <property type="evidence" value="ECO:0007669"/>
    <property type="project" value="UniProtKB-UniRule"/>
</dbReference>
<feature type="domain" description="Mur ligase C-terminal" evidence="13">
    <location>
        <begin position="319"/>
        <end position="441"/>
    </location>
</feature>
<gene>
    <name evidence="10" type="primary">murF</name>
    <name evidence="15" type="ORF">RUMHYD_03759</name>
</gene>
<evidence type="ECO:0000256" key="9">
    <source>
        <dbReference type="ARBA" id="ARBA00023316"/>
    </source>
</evidence>
<comment type="function">
    <text evidence="10 11">Involved in cell wall formation. Catalyzes the final step in the synthesis of UDP-N-acetylmuramoyl-pentapeptide, the precursor of murein.</text>
</comment>
<evidence type="ECO:0000313" key="15">
    <source>
        <dbReference type="EMBL" id="EEG47369.1"/>
    </source>
</evidence>
<comment type="similarity">
    <text evidence="10">Belongs to the MurCDEF family. MurF subfamily.</text>
</comment>
<reference evidence="15 16" key="2">
    <citation type="submission" date="2009-02" db="EMBL/GenBank/DDBJ databases">
        <title>Draft genome sequence of Blautia hydrogenotrophica DSM 10507 (Ruminococcus hydrogenotrophicus DSM 10507).</title>
        <authorList>
            <person name="Sudarsanam P."/>
            <person name="Ley R."/>
            <person name="Guruge J."/>
            <person name="Turnbaugh P.J."/>
            <person name="Mahowald M."/>
            <person name="Liep D."/>
            <person name="Gordon J."/>
        </authorList>
    </citation>
    <scope>NUCLEOTIDE SEQUENCE [LARGE SCALE GENOMIC DNA]</scope>
    <source>
        <strain evidence="16">DSM 10507 / JCM 14656 / S5a33</strain>
    </source>
</reference>
<evidence type="ECO:0000256" key="1">
    <source>
        <dbReference type="ARBA" id="ARBA00022490"/>
    </source>
</evidence>
<dbReference type="eggNOG" id="COG0770">
    <property type="taxonomic scope" value="Bacteria"/>
</dbReference>
<reference evidence="15 16" key="1">
    <citation type="submission" date="2009-01" db="EMBL/GenBank/DDBJ databases">
        <authorList>
            <person name="Fulton L."/>
            <person name="Clifton S."/>
            <person name="Fulton B."/>
            <person name="Xu J."/>
            <person name="Minx P."/>
            <person name="Pepin K.H."/>
            <person name="Johnson M."/>
            <person name="Bhonagiri V."/>
            <person name="Nash W.E."/>
            <person name="Mardis E.R."/>
            <person name="Wilson R.K."/>
        </authorList>
    </citation>
    <scope>NUCLEOTIDE SEQUENCE [LARGE SCALE GENOMIC DNA]</scope>
    <source>
        <strain evidence="16">DSM 10507 / JCM 14656 / S5a33</strain>
    </source>
</reference>
<keyword evidence="6 10" id="KW-0133">Cell shape</keyword>
<dbReference type="Pfam" id="PF08245">
    <property type="entry name" value="Mur_ligase_M"/>
    <property type="match status" value="1"/>
</dbReference>
<dbReference type="InterPro" id="IPR051046">
    <property type="entry name" value="MurCDEF_CellWall_CoF430Synth"/>
</dbReference>
<keyword evidence="16" id="KW-1185">Reference proteome</keyword>
<name>C0CSA7_BLAHS</name>
<dbReference type="GO" id="GO:0008360">
    <property type="term" value="P:regulation of cell shape"/>
    <property type="evidence" value="ECO:0007669"/>
    <property type="project" value="UniProtKB-KW"/>
</dbReference>
<proteinExistence type="inferred from homology"/>
<evidence type="ECO:0000256" key="10">
    <source>
        <dbReference type="HAMAP-Rule" id="MF_02019"/>
    </source>
</evidence>
<protein>
    <recommendedName>
        <fullName evidence="10 11">UDP-N-acetylmuramoyl-tripeptide--D-alanyl-D-alanine ligase</fullName>
        <ecNumber evidence="10 11">6.3.2.10</ecNumber>
    </recommendedName>
    <alternativeName>
        <fullName evidence="10">D-alanyl-D-alanine-adding enzyme</fullName>
    </alternativeName>
</protein>
<keyword evidence="1 10" id="KW-0963">Cytoplasm</keyword>
<keyword evidence="9 10" id="KW-0961">Cell wall biogenesis/degradation</keyword>
<evidence type="ECO:0000259" key="13">
    <source>
        <dbReference type="Pfam" id="PF02875"/>
    </source>
</evidence>
<dbReference type="InterPro" id="IPR004101">
    <property type="entry name" value="Mur_ligase_C"/>
</dbReference>
<keyword evidence="2 10" id="KW-0436">Ligase</keyword>
<keyword evidence="3 10" id="KW-0132">Cell division</keyword>
<dbReference type="Pfam" id="PF02875">
    <property type="entry name" value="Mur_ligase_C"/>
    <property type="match status" value="1"/>
</dbReference>
<dbReference type="InterPro" id="IPR000713">
    <property type="entry name" value="Mur_ligase_N"/>
</dbReference>
<evidence type="ECO:0000256" key="4">
    <source>
        <dbReference type="ARBA" id="ARBA00022741"/>
    </source>
</evidence>
<dbReference type="GO" id="GO:0071555">
    <property type="term" value="P:cell wall organization"/>
    <property type="evidence" value="ECO:0007669"/>
    <property type="project" value="UniProtKB-KW"/>
</dbReference>
<feature type="domain" description="Mur ligase central" evidence="14">
    <location>
        <begin position="110"/>
        <end position="296"/>
    </location>
</feature>
<dbReference type="PANTHER" id="PTHR43024:SF1">
    <property type="entry name" value="UDP-N-ACETYLMURAMOYL-TRIPEPTIDE--D-ALANYL-D-ALANINE LIGASE"/>
    <property type="match status" value="1"/>
</dbReference>
<sequence length="458" mass="50789">MKNLTLENIANVCNGIYRGDEKSRWTEVTAITSDSRQAAPGCLFVPIVGERVDGHSFIPNVMEAGALATLSQKELPEARFPYIQVASSLQAVKDIAKFYLEQLKIPVVGITGSVGKTSTKEVIASVLKEKYHILKTQGNFNNELGLPLTVFRLRDYHEIAVLEMGISDFGEMSRLADIARPDTCVITNIGQCHLEFLGDRDGVLKAKTEVFRYLKEGGRAILNGDDDKLATIRQVQGKEPIFFGMNPAFPVYADQIQSRGLKGMSCRIHLPEAEFAVEIPMPGQHMVYNALAAAAVGMVHGLTPEQIRRGIESLEPISGRFRMIETDHFLIVDDCYNANPVSMKASLDVLKDALGRKVAILGDMGELGEQEKELHAEVGDHAGRCGLDLLICTGSLSRYMSEAAKAANPNLEVIYEVDSKKLERNLFSYLRDGDTILVKASHFMHYERLVQRLEQYKK</sequence>
<dbReference type="InterPro" id="IPR013221">
    <property type="entry name" value="Mur_ligase_cen"/>
</dbReference>
<comment type="catalytic activity">
    <reaction evidence="10 11">
        <text>D-alanyl-D-alanine + UDP-N-acetyl-alpha-D-muramoyl-L-alanyl-gamma-D-glutamyl-meso-2,6-diaminopimelate + ATP = UDP-N-acetyl-alpha-D-muramoyl-L-alanyl-gamma-D-glutamyl-meso-2,6-diaminopimeloyl-D-alanyl-D-alanine + ADP + phosphate + H(+)</text>
        <dbReference type="Rhea" id="RHEA:28374"/>
        <dbReference type="ChEBI" id="CHEBI:15378"/>
        <dbReference type="ChEBI" id="CHEBI:30616"/>
        <dbReference type="ChEBI" id="CHEBI:43474"/>
        <dbReference type="ChEBI" id="CHEBI:57822"/>
        <dbReference type="ChEBI" id="CHEBI:61386"/>
        <dbReference type="ChEBI" id="CHEBI:83905"/>
        <dbReference type="ChEBI" id="CHEBI:456216"/>
        <dbReference type="EC" id="6.3.2.10"/>
    </reaction>
</comment>
<evidence type="ECO:0000256" key="8">
    <source>
        <dbReference type="ARBA" id="ARBA00023306"/>
    </source>
</evidence>
<keyword evidence="8 10" id="KW-0131">Cell cycle</keyword>
<feature type="domain" description="Mur ligase N-terminal catalytic" evidence="12">
    <location>
        <begin position="28"/>
        <end position="98"/>
    </location>
</feature>
<dbReference type="GO" id="GO:0005737">
    <property type="term" value="C:cytoplasm"/>
    <property type="evidence" value="ECO:0007669"/>
    <property type="project" value="UniProtKB-SubCell"/>
</dbReference>
<evidence type="ECO:0000256" key="7">
    <source>
        <dbReference type="ARBA" id="ARBA00022984"/>
    </source>
</evidence>
<dbReference type="RefSeq" id="WP_005952401.1">
    <property type="nucleotide sequence ID" value="NZ_CP136423.1"/>
</dbReference>
<dbReference type="GO" id="GO:0051301">
    <property type="term" value="P:cell division"/>
    <property type="evidence" value="ECO:0007669"/>
    <property type="project" value="UniProtKB-KW"/>
</dbReference>
<dbReference type="PATRIC" id="fig|476272.21.peg.442"/>
<dbReference type="Gene3D" id="3.40.1390.10">
    <property type="entry name" value="MurE/MurF, N-terminal domain"/>
    <property type="match status" value="1"/>
</dbReference>